<evidence type="ECO:0000313" key="3">
    <source>
        <dbReference type="Proteomes" id="UP001214441"/>
    </source>
</evidence>
<dbReference type="EMBL" id="JANCPR020000029">
    <property type="protein sequence ID" value="MDJ1135418.1"/>
    <property type="molecule type" value="Genomic_DNA"/>
</dbReference>
<keyword evidence="3" id="KW-1185">Reference proteome</keyword>
<gene>
    <name evidence="2" type="ORF">NMN56_026335</name>
</gene>
<proteinExistence type="predicted"/>
<evidence type="ECO:0000256" key="1">
    <source>
        <dbReference type="SAM" id="MobiDB-lite"/>
    </source>
</evidence>
<reference evidence="2 3" key="1">
    <citation type="submission" date="2023-05" db="EMBL/GenBank/DDBJ databases">
        <title>Streptantibioticus silvisoli sp. nov., acidotolerant actinomycetes 1 from pine litter.</title>
        <authorList>
            <person name="Swiecimska M."/>
            <person name="Golinska P."/>
            <person name="Sangal V."/>
            <person name="Wachnowicz B."/>
            <person name="Goodfellow M."/>
        </authorList>
    </citation>
    <scope>NUCLEOTIDE SEQUENCE [LARGE SCALE GENOMIC DNA]</scope>
    <source>
        <strain evidence="2 3">DSM 42109</strain>
    </source>
</reference>
<comment type="caution">
    <text evidence="2">The sequence shown here is derived from an EMBL/GenBank/DDBJ whole genome shotgun (WGS) entry which is preliminary data.</text>
</comment>
<sequence>MSVHRASPGEPWPGWMTSRAAQAAYGEHLVRIGELIPVLLFMHARDRKDLADAYRDSRPGLDVKLDLLALDSRDDLLETAAVLDALALCHGHGGYLPRPYKEDSRNPVPRDVELRTDASDLAGDLVAHDREHKTSTTGAVPPPLKDGCSDAERDAVRSYARREWIASLEN</sequence>
<protein>
    <submittedName>
        <fullName evidence="2">Uncharacterized protein</fullName>
    </submittedName>
</protein>
<feature type="region of interest" description="Disordered" evidence="1">
    <location>
        <begin position="125"/>
        <end position="150"/>
    </location>
</feature>
<accession>A0ABT7A470</accession>
<name>A0ABT7A470_9ACTN</name>
<organism evidence="2 3">
    <name type="scientific">Streptomyces iconiensis</name>
    <dbReference type="NCBI Taxonomy" id="1384038"/>
    <lineage>
        <taxon>Bacteria</taxon>
        <taxon>Bacillati</taxon>
        <taxon>Actinomycetota</taxon>
        <taxon>Actinomycetes</taxon>
        <taxon>Kitasatosporales</taxon>
        <taxon>Streptomycetaceae</taxon>
        <taxon>Streptomyces</taxon>
    </lineage>
</organism>
<dbReference type="RefSeq" id="WP_274043147.1">
    <property type="nucleotide sequence ID" value="NZ_JANCPR020000029.1"/>
</dbReference>
<evidence type="ECO:0000313" key="2">
    <source>
        <dbReference type="EMBL" id="MDJ1135418.1"/>
    </source>
</evidence>
<dbReference type="Proteomes" id="UP001214441">
    <property type="component" value="Unassembled WGS sequence"/>
</dbReference>